<dbReference type="GO" id="GO:0030687">
    <property type="term" value="C:preribosome, large subunit precursor"/>
    <property type="evidence" value="ECO:0007669"/>
    <property type="project" value="TreeGrafter"/>
</dbReference>
<dbReference type="PIRSF" id="PIRSF003352">
    <property type="entry name" value="MAK16"/>
    <property type="match status" value="1"/>
</dbReference>
<dbReference type="PANTHER" id="PTHR23405:SF4">
    <property type="entry name" value="PROTEIN MAK16 HOMOLOG"/>
    <property type="match status" value="1"/>
</dbReference>
<dbReference type="Gene3D" id="3.30.390.110">
    <property type="match status" value="1"/>
</dbReference>
<organism evidence="7 8">
    <name type="scientific">Coccomyxa viridis</name>
    <dbReference type="NCBI Taxonomy" id="1274662"/>
    <lineage>
        <taxon>Eukaryota</taxon>
        <taxon>Viridiplantae</taxon>
        <taxon>Chlorophyta</taxon>
        <taxon>core chlorophytes</taxon>
        <taxon>Trebouxiophyceae</taxon>
        <taxon>Trebouxiophyceae incertae sedis</taxon>
        <taxon>Coccomyxaceae</taxon>
        <taxon>Coccomyxa</taxon>
    </lineage>
</organism>
<evidence type="ECO:0000313" key="8">
    <source>
        <dbReference type="Proteomes" id="UP001314263"/>
    </source>
</evidence>
<dbReference type="GO" id="GO:0000460">
    <property type="term" value="P:maturation of 5.8S rRNA"/>
    <property type="evidence" value="ECO:0007669"/>
    <property type="project" value="TreeGrafter"/>
</dbReference>
<comment type="caution">
    <text evidence="7">The sequence shown here is derived from an EMBL/GenBank/DDBJ whole genome shotgun (WGS) entry which is preliminary data.</text>
</comment>
<dbReference type="InterPro" id="IPR006958">
    <property type="entry name" value="Mak16"/>
</dbReference>
<evidence type="ECO:0000256" key="1">
    <source>
        <dbReference type="ARBA" id="ARBA00004123"/>
    </source>
</evidence>
<evidence type="ECO:0000256" key="3">
    <source>
        <dbReference type="ARBA" id="ARBA00023242"/>
    </source>
</evidence>
<feature type="compositionally biased region" description="Basic and acidic residues" evidence="5">
    <location>
        <begin position="298"/>
        <end position="310"/>
    </location>
</feature>
<name>A0AAV1HTM4_9CHLO</name>
<dbReference type="AlphaFoldDB" id="A0AAV1HTM4"/>
<dbReference type="EMBL" id="CAUYUE010000001">
    <property type="protein sequence ID" value="CAK0736812.1"/>
    <property type="molecule type" value="Genomic_DNA"/>
</dbReference>
<dbReference type="Pfam" id="PF04874">
    <property type="entry name" value="Mak16"/>
    <property type="match status" value="1"/>
</dbReference>
<dbReference type="GO" id="GO:0000470">
    <property type="term" value="P:maturation of LSU-rRNA"/>
    <property type="evidence" value="ECO:0007669"/>
    <property type="project" value="TreeGrafter"/>
</dbReference>
<evidence type="ECO:0000256" key="5">
    <source>
        <dbReference type="SAM" id="MobiDB-lite"/>
    </source>
</evidence>
<evidence type="ECO:0000313" key="7">
    <source>
        <dbReference type="EMBL" id="CAK0736812.1"/>
    </source>
</evidence>
<evidence type="ECO:0000256" key="4">
    <source>
        <dbReference type="PIRNR" id="PIRNR003352"/>
    </source>
</evidence>
<gene>
    <name evidence="7" type="primary">MAK16</name>
    <name evidence="7" type="ORF">CVIRNUC_000807</name>
</gene>
<comment type="subcellular location">
    <subcellularLocation>
        <location evidence="1">Nucleus</location>
    </subcellularLocation>
</comment>
<dbReference type="InterPro" id="IPR029004">
    <property type="entry name" value="Ribosomal_eL28/Mak16"/>
</dbReference>
<comment type="similarity">
    <text evidence="2 4">Belongs to the MAK16 family.</text>
</comment>
<evidence type="ECO:0000259" key="6">
    <source>
        <dbReference type="Pfam" id="PF01778"/>
    </source>
</evidence>
<accession>A0AAV1HTM4</accession>
<feature type="region of interest" description="Disordered" evidence="5">
    <location>
        <begin position="195"/>
        <end position="320"/>
    </location>
</feature>
<feature type="compositionally biased region" description="Acidic residues" evidence="5">
    <location>
        <begin position="202"/>
        <end position="240"/>
    </location>
</feature>
<dbReference type="PANTHER" id="PTHR23405">
    <property type="entry name" value="MAINTENANCE OF KILLER 16 MAK16 PROTEIN-RELATED"/>
    <property type="match status" value="1"/>
</dbReference>
<protein>
    <recommendedName>
        <fullName evidence="4">Protein MAK16 homolog</fullName>
    </recommendedName>
</protein>
<reference evidence="7 8" key="1">
    <citation type="submission" date="2023-10" db="EMBL/GenBank/DDBJ databases">
        <authorList>
            <person name="Maclean D."/>
            <person name="Macfadyen A."/>
        </authorList>
    </citation>
    <scope>NUCLEOTIDE SEQUENCE [LARGE SCALE GENOMIC DNA]</scope>
</reference>
<keyword evidence="8" id="KW-1185">Reference proteome</keyword>
<dbReference type="GO" id="GO:0005730">
    <property type="term" value="C:nucleolus"/>
    <property type="evidence" value="ECO:0007669"/>
    <property type="project" value="UniProtKB-UniRule"/>
</dbReference>
<dbReference type="FunFam" id="3.30.390.110:FF:000001">
    <property type="entry name" value="Protein MAK16 homolog"/>
    <property type="match status" value="1"/>
</dbReference>
<evidence type="ECO:0000256" key="2">
    <source>
        <dbReference type="ARBA" id="ARBA00005514"/>
    </source>
</evidence>
<feature type="domain" description="Ribosomal eL28/Mak16" evidence="6">
    <location>
        <begin position="6"/>
        <end position="118"/>
    </location>
</feature>
<dbReference type="Pfam" id="PF01778">
    <property type="entry name" value="Ribosomal_L28e"/>
    <property type="match status" value="1"/>
</dbReference>
<keyword evidence="3 4" id="KW-0539">Nucleus</keyword>
<dbReference type="Proteomes" id="UP001314263">
    <property type="component" value="Unassembled WGS sequence"/>
</dbReference>
<feature type="compositionally biased region" description="Acidic residues" evidence="5">
    <location>
        <begin position="255"/>
        <end position="271"/>
    </location>
</feature>
<sequence length="320" mass="37320">MQNDSVIWQVINHGHCTYKVKTKTQNFCRNEYNVTGLCNRSSCPLANSRYATIQEENGRLYLYMKTIERAHLPNKLWQKIRLKKSYAQALEQIDEHLAYWPKFLVHKNKQRLTKITQYLIRMRRLALKPQPKIMTMPTRTEKRDTRREVKALKAAKVENAIEQELLNRLKQGTYGNIYNFDQKVYERVLEAAEEEAVKEADEAAEEYVEADEDEEDEEEEEIEYVNEDELDLAEEGDMEDYQAYSSDEAGSSGADDAEDSEENAGGSDDEEQGRRAQHAKRSAPQAGRRGSTAKRRRPMDIEYEIEHEIQPMRSTQSMQH</sequence>
<proteinExistence type="inferred from homology"/>